<evidence type="ECO:0000313" key="3">
    <source>
        <dbReference type="Proteomes" id="UP000265618"/>
    </source>
</evidence>
<dbReference type="Proteomes" id="UP000265618">
    <property type="component" value="Unassembled WGS sequence"/>
</dbReference>
<accession>A0A391NMR7</accession>
<sequence length="33" mass="3955">MTVPSMADTTPVVRPESEYNQEDRYFMREAFKE</sequence>
<protein>
    <submittedName>
        <fullName evidence="2">Uncharacterized protein</fullName>
    </submittedName>
</protein>
<gene>
    <name evidence="2" type="ORF">KIPB_007142</name>
</gene>
<reference evidence="2 3" key="1">
    <citation type="journal article" date="2018" name="PLoS ONE">
        <title>The draft genome of Kipferlia bialata reveals reductive genome evolution in fornicate parasites.</title>
        <authorList>
            <person name="Tanifuji G."/>
            <person name="Takabayashi S."/>
            <person name="Kume K."/>
            <person name="Takagi M."/>
            <person name="Nakayama T."/>
            <person name="Kamikawa R."/>
            <person name="Inagaki Y."/>
            <person name="Hashimoto T."/>
        </authorList>
    </citation>
    <scope>NUCLEOTIDE SEQUENCE [LARGE SCALE GENOMIC DNA]</scope>
    <source>
        <strain evidence="2">NY0173</strain>
    </source>
</reference>
<dbReference type="AlphaFoldDB" id="A0A391NMR7"/>
<evidence type="ECO:0000313" key="2">
    <source>
        <dbReference type="EMBL" id="GCA62985.1"/>
    </source>
</evidence>
<name>A0A391NMR7_9EUKA</name>
<dbReference type="EMBL" id="BDIP01001960">
    <property type="protein sequence ID" value="GCA62985.1"/>
    <property type="molecule type" value="Genomic_DNA"/>
</dbReference>
<proteinExistence type="predicted"/>
<evidence type="ECO:0000256" key="1">
    <source>
        <dbReference type="SAM" id="MobiDB-lite"/>
    </source>
</evidence>
<comment type="caution">
    <text evidence="2">The sequence shown here is derived from an EMBL/GenBank/DDBJ whole genome shotgun (WGS) entry which is preliminary data.</text>
</comment>
<keyword evidence="3" id="KW-1185">Reference proteome</keyword>
<feature type="region of interest" description="Disordered" evidence="1">
    <location>
        <begin position="1"/>
        <end position="20"/>
    </location>
</feature>
<organism evidence="2 3">
    <name type="scientific">Kipferlia bialata</name>
    <dbReference type="NCBI Taxonomy" id="797122"/>
    <lineage>
        <taxon>Eukaryota</taxon>
        <taxon>Metamonada</taxon>
        <taxon>Carpediemonas-like organisms</taxon>
        <taxon>Kipferlia</taxon>
    </lineage>
</organism>
<feature type="non-terminal residue" evidence="2">
    <location>
        <position position="1"/>
    </location>
</feature>